<dbReference type="GO" id="GO:0000502">
    <property type="term" value="C:proteasome complex"/>
    <property type="evidence" value="ECO:0007669"/>
    <property type="project" value="UniProtKB-KW"/>
</dbReference>
<organism evidence="2 3">
    <name type="scientific">Trifolium medium</name>
    <dbReference type="NCBI Taxonomy" id="97028"/>
    <lineage>
        <taxon>Eukaryota</taxon>
        <taxon>Viridiplantae</taxon>
        <taxon>Streptophyta</taxon>
        <taxon>Embryophyta</taxon>
        <taxon>Tracheophyta</taxon>
        <taxon>Spermatophyta</taxon>
        <taxon>Magnoliopsida</taxon>
        <taxon>eudicotyledons</taxon>
        <taxon>Gunneridae</taxon>
        <taxon>Pentapetalae</taxon>
        <taxon>rosids</taxon>
        <taxon>fabids</taxon>
        <taxon>Fabales</taxon>
        <taxon>Fabaceae</taxon>
        <taxon>Papilionoideae</taxon>
        <taxon>50 kb inversion clade</taxon>
        <taxon>NPAAA clade</taxon>
        <taxon>Hologalegina</taxon>
        <taxon>IRL clade</taxon>
        <taxon>Trifolieae</taxon>
        <taxon>Trifolium</taxon>
    </lineage>
</organism>
<sequence>MTTPCNKLPLALSGGFPPGLSVAQVNRVTGKQQLQSNELRLRKLGILNVIQAIELDPELVYPLYIAASVD</sequence>
<dbReference type="GO" id="GO:0043248">
    <property type="term" value="P:proteasome assembly"/>
    <property type="evidence" value="ECO:0007669"/>
    <property type="project" value="InterPro"/>
</dbReference>
<dbReference type="Pfam" id="PF13001">
    <property type="entry name" value="ECM29_N"/>
    <property type="match status" value="1"/>
</dbReference>
<keyword evidence="3" id="KW-1185">Reference proteome</keyword>
<dbReference type="AlphaFoldDB" id="A0A392MJY0"/>
<evidence type="ECO:0000313" key="2">
    <source>
        <dbReference type="EMBL" id="MCH87661.1"/>
    </source>
</evidence>
<accession>A0A392MJY0</accession>
<evidence type="ECO:0000259" key="1">
    <source>
        <dbReference type="Pfam" id="PF13001"/>
    </source>
</evidence>
<gene>
    <name evidence="2" type="ORF">A2U01_0008538</name>
</gene>
<dbReference type="InterPro" id="IPR024372">
    <property type="entry name" value="Ecm29_N"/>
</dbReference>
<protein>
    <submittedName>
        <fullName evidence="2">Proteasome-associated protein ECM29</fullName>
    </submittedName>
</protein>
<dbReference type="GO" id="GO:0060090">
    <property type="term" value="F:molecular adaptor activity"/>
    <property type="evidence" value="ECO:0007669"/>
    <property type="project" value="InterPro"/>
</dbReference>
<feature type="non-terminal residue" evidence="2">
    <location>
        <position position="70"/>
    </location>
</feature>
<comment type="caution">
    <text evidence="2">The sequence shown here is derived from an EMBL/GenBank/DDBJ whole genome shotgun (WGS) entry which is preliminary data.</text>
</comment>
<name>A0A392MJY0_9FABA</name>
<dbReference type="Proteomes" id="UP000265520">
    <property type="component" value="Unassembled WGS sequence"/>
</dbReference>
<keyword evidence="2" id="KW-0647">Proteasome</keyword>
<proteinExistence type="predicted"/>
<evidence type="ECO:0000313" key="3">
    <source>
        <dbReference type="Proteomes" id="UP000265520"/>
    </source>
</evidence>
<reference evidence="2 3" key="1">
    <citation type="journal article" date="2018" name="Front. Plant Sci.">
        <title>Red Clover (Trifolium pratense) and Zigzag Clover (T. medium) - A Picture of Genomic Similarities and Differences.</title>
        <authorList>
            <person name="Dluhosova J."/>
            <person name="Istvanek J."/>
            <person name="Nedelnik J."/>
            <person name="Repkova J."/>
        </authorList>
    </citation>
    <scope>NUCLEOTIDE SEQUENCE [LARGE SCALE GENOMIC DNA]</scope>
    <source>
        <strain evidence="3">cv. 10/8</strain>
        <tissue evidence="2">Leaf</tissue>
    </source>
</reference>
<dbReference type="EMBL" id="LXQA010012671">
    <property type="protein sequence ID" value="MCH87661.1"/>
    <property type="molecule type" value="Genomic_DNA"/>
</dbReference>
<feature type="domain" description="Proteasome component Ecm29 N-terminal" evidence="1">
    <location>
        <begin position="17"/>
        <end position="70"/>
    </location>
</feature>